<sequence length="720" mass="80663">MKSQMATASLCATCAALKLTREDFTKDTVGRWDTETWRPVLSGSKSELEKKCDTCGLCQLLLRTLNANIYDVSDQTVDFEWEAAWILNDLDYRETDVLQCSKGSGLCPVKKSWLAAPVNLIQLVEDEETTIAEPLYGRRRSLDVDIGRISGWFQFCCREHADNCSATFLKASRQPISTFMIDVIDKCIRPTDTGVEYIALSYVWGRNNEPQTRQRVVKEFSEVGAFDRVTLPCTIKDAIAVTTALGFRYLWVDSLCIVQDQLEEKIKLINAMDLIYNQAALTIIAATGDTAHAGLSGWSRQSREEIPELIAVIAPDLKVGVLPQCGLLLETCDWVQRGWTCQEGILSNRCLIFLEGQIYFMCRQHLWREDLVGALPTANFSGSPFLGRPEEGYDPTPQQIFQELVGYYSPRILTFPSDIGPAFQGIENAIGPAIGGTQFFFGLTSCAFDASILWTRKSHNKEITRRPGVPSWSWMGWEGHTNYLNTSFAPDEMDWLTKRTWIDWYTVMNSELICVWDSVRDTIVDNRKAEGHEGLQGSQLDAARYGPSSIENPFGRQTVVWPLPSSRPPSLDASTVPLDFSYLAFVTVYTVLNVRVYTIHNQITKTHIDICDREGSVCGTVQDYYLPDLPSSGGGMKPMEVILISYADCGLSSFFATGEAYKTCGQIELAPLPTIGFNVLIIAPHPKNPGIYERIGFGFLLKDALLRGREFPVWRQIVLG</sequence>
<comment type="caution">
    <text evidence="1">The sequence shown here is derived from an EMBL/GenBank/DDBJ whole genome shotgun (WGS) entry which is preliminary data.</text>
</comment>
<name>A0ACC0CWR6_9PEZI</name>
<keyword evidence="2" id="KW-1185">Reference proteome</keyword>
<evidence type="ECO:0000313" key="1">
    <source>
        <dbReference type="EMBL" id="KAI6084550.1"/>
    </source>
</evidence>
<accession>A0ACC0CWR6</accession>
<proteinExistence type="predicted"/>
<evidence type="ECO:0000313" key="2">
    <source>
        <dbReference type="Proteomes" id="UP001497680"/>
    </source>
</evidence>
<reference evidence="1 2" key="1">
    <citation type="journal article" date="2022" name="New Phytol.">
        <title>Ecological generalism drives hyperdiversity of secondary metabolite gene clusters in xylarialean endophytes.</title>
        <authorList>
            <person name="Franco M.E.E."/>
            <person name="Wisecaver J.H."/>
            <person name="Arnold A.E."/>
            <person name="Ju Y.M."/>
            <person name="Slot J.C."/>
            <person name="Ahrendt S."/>
            <person name="Moore L.P."/>
            <person name="Eastman K.E."/>
            <person name="Scott K."/>
            <person name="Konkel Z."/>
            <person name="Mondo S.J."/>
            <person name="Kuo A."/>
            <person name="Hayes R.D."/>
            <person name="Haridas S."/>
            <person name="Andreopoulos B."/>
            <person name="Riley R."/>
            <person name="LaButti K."/>
            <person name="Pangilinan J."/>
            <person name="Lipzen A."/>
            <person name="Amirebrahimi M."/>
            <person name="Yan J."/>
            <person name="Adam C."/>
            <person name="Keymanesh K."/>
            <person name="Ng V."/>
            <person name="Louie K."/>
            <person name="Northen T."/>
            <person name="Drula E."/>
            <person name="Henrissat B."/>
            <person name="Hsieh H.M."/>
            <person name="Youens-Clark K."/>
            <person name="Lutzoni F."/>
            <person name="Miadlikowska J."/>
            <person name="Eastwood D.C."/>
            <person name="Hamelin R.C."/>
            <person name="Grigoriev I.V."/>
            <person name="U'Ren J.M."/>
        </authorList>
    </citation>
    <scope>NUCLEOTIDE SEQUENCE [LARGE SCALE GENOMIC DNA]</scope>
    <source>
        <strain evidence="1 2">ER1909</strain>
    </source>
</reference>
<gene>
    <name evidence="1" type="ORF">F4821DRAFT_168025</name>
</gene>
<dbReference type="Proteomes" id="UP001497680">
    <property type="component" value="Unassembled WGS sequence"/>
</dbReference>
<dbReference type="EMBL" id="MU394335">
    <property type="protein sequence ID" value="KAI6084550.1"/>
    <property type="molecule type" value="Genomic_DNA"/>
</dbReference>
<protein>
    <submittedName>
        <fullName evidence="1">Heterokaryon incompatibility protein-domain-containing protein</fullName>
    </submittedName>
</protein>
<organism evidence="1 2">
    <name type="scientific">Hypoxylon rubiginosum</name>
    <dbReference type="NCBI Taxonomy" id="110542"/>
    <lineage>
        <taxon>Eukaryota</taxon>
        <taxon>Fungi</taxon>
        <taxon>Dikarya</taxon>
        <taxon>Ascomycota</taxon>
        <taxon>Pezizomycotina</taxon>
        <taxon>Sordariomycetes</taxon>
        <taxon>Xylariomycetidae</taxon>
        <taxon>Xylariales</taxon>
        <taxon>Hypoxylaceae</taxon>
        <taxon>Hypoxylon</taxon>
    </lineage>
</organism>